<accession>A0A1A2EBX2</accession>
<dbReference type="AlphaFoldDB" id="A0A1A2EBX2"/>
<dbReference type="Proteomes" id="UP000093985">
    <property type="component" value="Unassembled WGS sequence"/>
</dbReference>
<organism evidence="2 3">
    <name type="scientific">Mycolicibacter sinensis (strain JDM601)</name>
    <name type="common">Mycobacterium sinense</name>
    <dbReference type="NCBI Taxonomy" id="875328"/>
    <lineage>
        <taxon>Bacteria</taxon>
        <taxon>Bacillati</taxon>
        <taxon>Actinomycetota</taxon>
        <taxon>Actinomycetes</taxon>
        <taxon>Mycobacteriales</taxon>
        <taxon>Mycobacteriaceae</taxon>
        <taxon>Mycolicibacter</taxon>
    </lineage>
</organism>
<evidence type="ECO:0008006" key="4">
    <source>
        <dbReference type="Google" id="ProtNLM"/>
    </source>
</evidence>
<keyword evidence="1" id="KW-0812">Transmembrane</keyword>
<name>A0A1A2EBX2_MYCSD</name>
<keyword evidence="1" id="KW-1133">Transmembrane helix</keyword>
<reference evidence="3" key="1">
    <citation type="submission" date="2016-06" db="EMBL/GenBank/DDBJ databases">
        <authorList>
            <person name="Sutton G."/>
            <person name="Brinkac L."/>
            <person name="Sanka R."/>
            <person name="Adams M."/>
            <person name="Lau E."/>
            <person name="Mehaffy C."/>
            <person name="Tameris M."/>
            <person name="Hatherill M."/>
            <person name="Hanekom W."/>
            <person name="Mahomed H."/>
            <person name="Mcshane H."/>
        </authorList>
    </citation>
    <scope>NUCLEOTIDE SEQUENCE [LARGE SCALE GENOMIC DNA]</scope>
    <source>
        <strain evidence="3">852014-51077_SCH5608930-a</strain>
    </source>
</reference>
<protein>
    <recommendedName>
        <fullName evidence="4">Transmembrane protein</fullName>
    </recommendedName>
</protein>
<evidence type="ECO:0000313" key="2">
    <source>
        <dbReference type="EMBL" id="OBG01269.1"/>
    </source>
</evidence>
<feature type="transmembrane region" description="Helical" evidence="1">
    <location>
        <begin position="51"/>
        <end position="67"/>
    </location>
</feature>
<dbReference type="OrthoDB" id="1098954at2"/>
<evidence type="ECO:0000256" key="1">
    <source>
        <dbReference type="SAM" id="Phobius"/>
    </source>
</evidence>
<dbReference type="RefSeq" id="WP_064856671.1">
    <property type="nucleotide sequence ID" value="NZ_LZIM01000057.1"/>
</dbReference>
<dbReference type="EMBL" id="LZIN01000094">
    <property type="protein sequence ID" value="OBG01269.1"/>
    <property type="molecule type" value="Genomic_DNA"/>
</dbReference>
<feature type="transmembrane region" description="Helical" evidence="1">
    <location>
        <begin position="73"/>
        <end position="92"/>
    </location>
</feature>
<comment type="caution">
    <text evidence="2">The sequence shown here is derived from an EMBL/GenBank/DDBJ whole genome shotgun (WGS) entry which is preliminary data.</text>
</comment>
<keyword evidence="1" id="KW-0472">Membrane</keyword>
<proteinExistence type="predicted"/>
<evidence type="ECO:0000313" key="3">
    <source>
        <dbReference type="Proteomes" id="UP000093985"/>
    </source>
</evidence>
<gene>
    <name evidence="2" type="ORF">A5771_16800</name>
</gene>
<sequence>MGAIAAAVVFAWLGMVLAISFLEAPLKFRAPGVTLHLGLGIGRLVFRALNAVEIVLAAVVVVITVAADPPGRLAPAAVGVAVSVLATQSLFVRPRLRRRSDAVLAARDNLRAATPGGMIERSHAHYAYAGLEVVKVAALLTAGAALQVGSVAG</sequence>